<dbReference type="EMBL" id="JAFCMP010000038">
    <property type="protein sequence ID" value="KAG5190157.1"/>
    <property type="molecule type" value="Genomic_DNA"/>
</dbReference>
<evidence type="ECO:0000313" key="1">
    <source>
        <dbReference type="EMBL" id="KAG5190157.1"/>
    </source>
</evidence>
<sequence>MAMHQAKGEELRKELVAAAEQWSKSTRNTGAGHRSSMQFNVTVTSTVRSGSLGGALTSVPGPSHSVNDAAIGIQVSDLKSLFGDVQDAKAARAILLQHQGVLDTVYSAACGPMQGGAGGLSLVDFVHCVHTCELLHAYSDVATCRRLFGDTVGGEVQSDGGRRMSRGAFNIAMTRLAQYKGGAKAIATLESLLEGKVTDQAKRIAADPADAALLGPGLEGYLAENTSLLQAIFLLYAAYGSDGNRTRQAAETSGRQAVVILCICIEAAPPEGYRQEPPVFSVLVERSFFGAQGSPKPLLELKELTFFECVRAAARLAVASLGDGKTVEAKIELVLDAFVELGLGNVGLK</sequence>
<protein>
    <submittedName>
        <fullName evidence="1">Uncharacterized protein</fullName>
    </submittedName>
</protein>
<dbReference type="Proteomes" id="UP000664859">
    <property type="component" value="Unassembled WGS sequence"/>
</dbReference>
<proteinExistence type="predicted"/>
<organism evidence="1 2">
    <name type="scientific">Tribonema minus</name>
    <dbReference type="NCBI Taxonomy" id="303371"/>
    <lineage>
        <taxon>Eukaryota</taxon>
        <taxon>Sar</taxon>
        <taxon>Stramenopiles</taxon>
        <taxon>Ochrophyta</taxon>
        <taxon>PX clade</taxon>
        <taxon>Xanthophyceae</taxon>
        <taxon>Tribonematales</taxon>
        <taxon>Tribonemataceae</taxon>
        <taxon>Tribonema</taxon>
    </lineage>
</organism>
<comment type="caution">
    <text evidence="1">The sequence shown here is derived from an EMBL/GenBank/DDBJ whole genome shotgun (WGS) entry which is preliminary data.</text>
</comment>
<dbReference type="AlphaFoldDB" id="A0A835Z9C8"/>
<gene>
    <name evidence="1" type="ORF">JKP88DRAFT_252415</name>
</gene>
<evidence type="ECO:0000313" key="2">
    <source>
        <dbReference type="Proteomes" id="UP000664859"/>
    </source>
</evidence>
<accession>A0A835Z9C8</accession>
<reference evidence="1" key="1">
    <citation type="submission" date="2021-02" db="EMBL/GenBank/DDBJ databases">
        <title>First Annotated Genome of the Yellow-green Alga Tribonema minus.</title>
        <authorList>
            <person name="Mahan K.M."/>
        </authorList>
    </citation>
    <scope>NUCLEOTIDE SEQUENCE</scope>
    <source>
        <strain evidence="1">UTEX B ZZ1240</strain>
    </source>
</reference>
<name>A0A835Z9C8_9STRA</name>
<keyword evidence="2" id="KW-1185">Reference proteome</keyword>